<keyword evidence="1" id="KW-0732">Signal</keyword>
<dbReference type="PATRIC" id="fig|1255043.3.peg.1729"/>
<dbReference type="HOGENOM" id="CLU_623895_0_0_6"/>
<protein>
    <submittedName>
        <fullName evidence="2">Uncharacterized protein</fullName>
    </submittedName>
</protein>
<name>L0DWP7_THIND</name>
<dbReference type="Proteomes" id="UP000010809">
    <property type="component" value="Chromosome"/>
</dbReference>
<feature type="chain" id="PRO_5003940498" evidence="1">
    <location>
        <begin position="23"/>
        <end position="427"/>
    </location>
</feature>
<evidence type="ECO:0000256" key="1">
    <source>
        <dbReference type="SAM" id="SignalP"/>
    </source>
</evidence>
<dbReference type="eggNOG" id="COG4773">
    <property type="taxonomic scope" value="Bacteria"/>
</dbReference>
<gene>
    <name evidence="2" type="ordered locus">TVNIR_1708</name>
</gene>
<reference evidence="2" key="1">
    <citation type="submission" date="2015-12" db="EMBL/GenBank/DDBJ databases">
        <authorList>
            <person name="Tikhonova T.V."/>
            <person name="Pavlov A.R."/>
            <person name="Beletsky A.V."/>
            <person name="Mardanov A.V."/>
            <person name="Sorokin D.Y."/>
            <person name="Ravin N.V."/>
            <person name="Popov V.O."/>
        </authorList>
    </citation>
    <scope>NUCLEOTIDE SEQUENCE</scope>
    <source>
        <strain evidence="2">DSM 14787</strain>
    </source>
</reference>
<keyword evidence="3" id="KW-1185">Reference proteome</keyword>
<sequence length="427" mass="48005">MRAQPAAVAAIGLALAASGALAWDDDPWGDETVSPWEVHGFVEAAGGLRTRDQPLISGDASLGELRLQLEALYHGDTATWRFKADAIADAVEERLDGDLREASVSLPLGTRADLRLGRQVLTWGTGDLLFLNDLFPKDWPSFLIGRDDEYLKAPSDALRLNWFGDRANLDAVWAPVFTSDRFVDGKRVTFFDPARGERVAAPPRLRADAPPRTFENGEIALRLHGLIGPTEWALYGYRGFFGQPTAFDPETGRPTFARLDAYGASLRGPLAGGLYNLELAWYDSVDDRSGDNPNLPNSELRLLAGYERELVTHLTLGGQYYLEWLQNHDRLRAVWPFDADLAPDEYRHLFTLRLTYRMLQDNLVLSLMNFYSPSDEDYFLRPTIEYRYSDRLRLSGGANLFGGSEPQSFYGQFRDDSSLFVRARYSF</sequence>
<dbReference type="AlphaFoldDB" id="L0DWP7"/>
<dbReference type="STRING" id="1255043.TVNIR_1708"/>
<evidence type="ECO:0000313" key="3">
    <source>
        <dbReference type="Proteomes" id="UP000010809"/>
    </source>
</evidence>
<accession>L0DWP7</accession>
<feature type="signal peptide" evidence="1">
    <location>
        <begin position="1"/>
        <end position="22"/>
    </location>
</feature>
<proteinExistence type="predicted"/>
<dbReference type="OrthoDB" id="9769143at2"/>
<organism evidence="2 3">
    <name type="scientific">Thioalkalivibrio nitratireducens (strain DSM 14787 / UNIQEM 213 / ALEN2)</name>
    <dbReference type="NCBI Taxonomy" id="1255043"/>
    <lineage>
        <taxon>Bacteria</taxon>
        <taxon>Pseudomonadati</taxon>
        <taxon>Pseudomonadota</taxon>
        <taxon>Gammaproteobacteria</taxon>
        <taxon>Chromatiales</taxon>
        <taxon>Ectothiorhodospiraceae</taxon>
        <taxon>Thioalkalivibrio</taxon>
    </lineage>
</organism>
<dbReference type="RefSeq" id="WP_015258498.1">
    <property type="nucleotide sequence ID" value="NC_019902.2"/>
</dbReference>
<dbReference type="EMBL" id="CP003989">
    <property type="protein sequence ID" value="AGA33370.1"/>
    <property type="molecule type" value="Genomic_DNA"/>
</dbReference>
<evidence type="ECO:0000313" key="2">
    <source>
        <dbReference type="EMBL" id="AGA33370.1"/>
    </source>
</evidence>
<dbReference type="KEGG" id="tni:TVNIR_1708"/>